<dbReference type="InterPro" id="IPR036640">
    <property type="entry name" value="ABC1_TM_sf"/>
</dbReference>
<dbReference type="Proteomes" id="UP000317180">
    <property type="component" value="Unassembled WGS sequence"/>
</dbReference>
<protein>
    <recommendedName>
        <fullName evidence="8">ABC transporter ATP-binding protein</fullName>
    </recommendedName>
</protein>
<evidence type="ECO:0000256" key="3">
    <source>
        <dbReference type="ARBA" id="ARBA00022989"/>
    </source>
</evidence>
<proteinExistence type="predicted"/>
<keyword evidence="3 5" id="KW-1133">Transmembrane helix</keyword>
<gene>
    <name evidence="6" type="ORF">BAG01nite_05490</name>
</gene>
<evidence type="ECO:0000313" key="6">
    <source>
        <dbReference type="EMBL" id="GED24447.1"/>
    </source>
</evidence>
<reference evidence="6 7" key="1">
    <citation type="submission" date="2019-06" db="EMBL/GenBank/DDBJ databases">
        <title>Whole genome shotgun sequence of Brevibacillus agri NBRC 15538.</title>
        <authorList>
            <person name="Hosoyama A."/>
            <person name="Uohara A."/>
            <person name="Ohji S."/>
            <person name="Ichikawa N."/>
        </authorList>
    </citation>
    <scope>NUCLEOTIDE SEQUENCE [LARGE SCALE GENOMIC DNA]</scope>
    <source>
        <strain evidence="6 7">NBRC 15538</strain>
    </source>
</reference>
<sequence length="138" mass="15215">MAVYKIVEELLRNAQSPAGIDRELVVYWGVVAFLALVGALLALYVGLMCSHVAAFQILYQLRVRLAEHVAAGDQRAGQKQNGHPVAHRLKTSQNADKIIVLDQGRLAEEGTHSELVARAGLYANLWSLQQEAEGWRVN</sequence>
<evidence type="ECO:0000256" key="4">
    <source>
        <dbReference type="ARBA" id="ARBA00023136"/>
    </source>
</evidence>
<dbReference type="InterPro" id="IPR039421">
    <property type="entry name" value="Type_1_exporter"/>
</dbReference>
<keyword evidence="4 5" id="KW-0472">Membrane</keyword>
<dbReference type="EMBL" id="BJOD01000004">
    <property type="protein sequence ID" value="GED24447.1"/>
    <property type="molecule type" value="Genomic_DNA"/>
</dbReference>
<evidence type="ECO:0008006" key="8">
    <source>
        <dbReference type="Google" id="ProtNLM"/>
    </source>
</evidence>
<evidence type="ECO:0000256" key="2">
    <source>
        <dbReference type="ARBA" id="ARBA00022692"/>
    </source>
</evidence>
<name>A0ABQ0SKQ2_9BACL</name>
<feature type="transmembrane region" description="Helical" evidence="5">
    <location>
        <begin position="25"/>
        <end position="47"/>
    </location>
</feature>
<dbReference type="InterPro" id="IPR027417">
    <property type="entry name" value="P-loop_NTPase"/>
</dbReference>
<keyword evidence="2 5" id="KW-0812">Transmembrane</keyword>
<accession>A0ABQ0SKQ2</accession>
<keyword evidence="7" id="KW-1185">Reference proteome</keyword>
<organism evidence="6 7">
    <name type="scientific">Brevibacillus agri</name>
    <dbReference type="NCBI Taxonomy" id="51101"/>
    <lineage>
        <taxon>Bacteria</taxon>
        <taxon>Bacillati</taxon>
        <taxon>Bacillota</taxon>
        <taxon>Bacilli</taxon>
        <taxon>Bacillales</taxon>
        <taxon>Paenibacillaceae</taxon>
        <taxon>Brevibacillus</taxon>
    </lineage>
</organism>
<dbReference type="SUPFAM" id="SSF52540">
    <property type="entry name" value="P-loop containing nucleoside triphosphate hydrolases"/>
    <property type="match status" value="1"/>
</dbReference>
<evidence type="ECO:0000256" key="5">
    <source>
        <dbReference type="SAM" id="Phobius"/>
    </source>
</evidence>
<dbReference type="Gene3D" id="3.40.50.300">
    <property type="entry name" value="P-loop containing nucleotide triphosphate hydrolases"/>
    <property type="match status" value="1"/>
</dbReference>
<dbReference type="RefSeq" id="WP_242507358.1">
    <property type="nucleotide sequence ID" value="NZ_BJOD01000004.1"/>
</dbReference>
<evidence type="ECO:0000256" key="1">
    <source>
        <dbReference type="ARBA" id="ARBA00004651"/>
    </source>
</evidence>
<dbReference type="GeneID" id="82811644"/>
<comment type="subcellular location">
    <subcellularLocation>
        <location evidence="1">Cell membrane</location>
        <topology evidence="1">Multi-pass membrane protein</topology>
    </subcellularLocation>
</comment>
<comment type="caution">
    <text evidence="6">The sequence shown here is derived from an EMBL/GenBank/DDBJ whole genome shotgun (WGS) entry which is preliminary data.</text>
</comment>
<evidence type="ECO:0000313" key="7">
    <source>
        <dbReference type="Proteomes" id="UP000317180"/>
    </source>
</evidence>
<dbReference type="PANTHER" id="PTHR43394:SF1">
    <property type="entry name" value="ATP-BINDING CASSETTE SUB-FAMILY B MEMBER 10, MITOCHONDRIAL"/>
    <property type="match status" value="1"/>
</dbReference>
<dbReference type="PANTHER" id="PTHR43394">
    <property type="entry name" value="ATP-DEPENDENT PERMEASE MDL1, MITOCHONDRIAL"/>
    <property type="match status" value="1"/>
</dbReference>
<dbReference type="SUPFAM" id="SSF90123">
    <property type="entry name" value="ABC transporter transmembrane region"/>
    <property type="match status" value="1"/>
</dbReference>